<evidence type="ECO:0000259" key="3">
    <source>
        <dbReference type="PROSITE" id="PS50111"/>
    </source>
</evidence>
<organism evidence="4 5">
    <name type="scientific">Allorhizobium borbori</name>
    <dbReference type="NCBI Taxonomy" id="485907"/>
    <lineage>
        <taxon>Bacteria</taxon>
        <taxon>Pseudomonadati</taxon>
        <taxon>Pseudomonadota</taxon>
        <taxon>Alphaproteobacteria</taxon>
        <taxon>Hyphomicrobiales</taxon>
        <taxon>Rhizobiaceae</taxon>
        <taxon>Rhizobium/Agrobacterium group</taxon>
        <taxon>Allorhizobium</taxon>
    </lineage>
</organism>
<keyword evidence="1 2" id="KW-0807">Transducer</keyword>
<dbReference type="PROSITE" id="PS50111">
    <property type="entry name" value="CHEMOTAXIS_TRANSDUC_2"/>
    <property type="match status" value="1"/>
</dbReference>
<dbReference type="RefSeq" id="WP_183789182.1">
    <property type="nucleotide sequence ID" value="NZ_JACIDU010000002.1"/>
</dbReference>
<dbReference type="Gene3D" id="1.10.287.950">
    <property type="entry name" value="Methyl-accepting chemotaxis protein"/>
    <property type="match status" value="1"/>
</dbReference>
<proteinExistence type="predicted"/>
<evidence type="ECO:0000256" key="1">
    <source>
        <dbReference type="ARBA" id="ARBA00023224"/>
    </source>
</evidence>
<evidence type="ECO:0000256" key="2">
    <source>
        <dbReference type="PROSITE-ProRule" id="PRU00284"/>
    </source>
</evidence>
<name>A0A7W6K0W2_9HYPH</name>
<dbReference type="SUPFAM" id="SSF58104">
    <property type="entry name" value="Methyl-accepting chemotaxis protein (MCP) signaling domain"/>
    <property type="match status" value="1"/>
</dbReference>
<reference evidence="4 5" key="1">
    <citation type="submission" date="2020-08" db="EMBL/GenBank/DDBJ databases">
        <title>Genomic Encyclopedia of Type Strains, Phase IV (KMG-IV): sequencing the most valuable type-strain genomes for metagenomic binning, comparative biology and taxonomic classification.</title>
        <authorList>
            <person name="Goeker M."/>
        </authorList>
    </citation>
    <scope>NUCLEOTIDE SEQUENCE [LARGE SCALE GENOMIC DNA]</scope>
    <source>
        <strain evidence="4 5">DSM 26385</strain>
    </source>
</reference>
<sequence length="450" mass="47443">MASAAEQLFEGSEPVADDLLSCIEAAIEGDYMRIPAGTDPLSCAVARLIEKVQRQTAASLTDVVAVSVGVNETAVMSANLLYNFRQVDEEAQAIATAADEMVVTVREIADRGQEVARKARAAEKACGSSKAALSETGERMRTINAAVTDTNERIGSIQELSNRISGIATGIKKIASQTNMLAINAAVEAARAGDAGRGFAVVASEVKSLSDRTAAATVEIGDIIGKLHSGLGAMVSSMNQSRASVTEGTQAVEMLQSTLASAAVMIDEAVGNVDQIAVALEQQRASAQSVAAGIATVAGNSARSTRDLERVIGAMDMAQSSLNTQLQQLAGCNLPGKIIKLAQSDHVIWKKRLADMMIGREGLRVEELADHRNCRLGKWYQSMRGTPAGQKPAFIALDDPHCRVHQHGIDAVRLYNKGDIAGALHELACVEVASNEVLAQLRLLERTGGV</sequence>
<dbReference type="Pfam" id="PF13682">
    <property type="entry name" value="CZB"/>
    <property type="match status" value="1"/>
</dbReference>
<feature type="domain" description="Methyl-accepting transducer" evidence="3">
    <location>
        <begin position="62"/>
        <end position="298"/>
    </location>
</feature>
<evidence type="ECO:0000313" key="4">
    <source>
        <dbReference type="EMBL" id="MBB4102032.1"/>
    </source>
</evidence>
<dbReference type="Pfam" id="PF00015">
    <property type="entry name" value="MCPsignal"/>
    <property type="match status" value="1"/>
</dbReference>
<dbReference type="Proteomes" id="UP000584824">
    <property type="component" value="Unassembled WGS sequence"/>
</dbReference>
<dbReference type="PANTHER" id="PTHR32089:SF112">
    <property type="entry name" value="LYSOZYME-LIKE PROTEIN-RELATED"/>
    <property type="match status" value="1"/>
</dbReference>
<dbReference type="AlphaFoldDB" id="A0A7W6K0W2"/>
<dbReference type="InterPro" id="IPR025991">
    <property type="entry name" value="Chemoreceptor_zinc-bind_dom"/>
</dbReference>
<dbReference type="SMART" id="SM00283">
    <property type="entry name" value="MA"/>
    <property type="match status" value="1"/>
</dbReference>
<gene>
    <name evidence="4" type="ORF">GGQ66_000560</name>
</gene>
<dbReference type="EMBL" id="JACIDU010000002">
    <property type="protein sequence ID" value="MBB4102032.1"/>
    <property type="molecule type" value="Genomic_DNA"/>
</dbReference>
<dbReference type="GO" id="GO:0016020">
    <property type="term" value="C:membrane"/>
    <property type="evidence" value="ECO:0007669"/>
    <property type="project" value="InterPro"/>
</dbReference>
<dbReference type="InterPro" id="IPR004089">
    <property type="entry name" value="MCPsignal_dom"/>
</dbReference>
<dbReference type="GO" id="GO:0007165">
    <property type="term" value="P:signal transduction"/>
    <property type="evidence" value="ECO:0007669"/>
    <property type="project" value="UniProtKB-KW"/>
</dbReference>
<evidence type="ECO:0000313" key="5">
    <source>
        <dbReference type="Proteomes" id="UP000584824"/>
    </source>
</evidence>
<comment type="caution">
    <text evidence="4">The sequence shown here is derived from an EMBL/GenBank/DDBJ whole genome shotgun (WGS) entry which is preliminary data.</text>
</comment>
<dbReference type="Gene3D" id="1.20.120.30">
    <property type="entry name" value="Aspartate receptor, ligand-binding domain"/>
    <property type="match status" value="1"/>
</dbReference>
<dbReference type="PANTHER" id="PTHR32089">
    <property type="entry name" value="METHYL-ACCEPTING CHEMOTAXIS PROTEIN MCPB"/>
    <property type="match status" value="1"/>
</dbReference>
<protein>
    <submittedName>
        <fullName evidence="4">Methyl-accepting chemotaxis protein</fullName>
    </submittedName>
</protein>
<accession>A0A7W6K0W2</accession>
<keyword evidence="5" id="KW-1185">Reference proteome</keyword>